<dbReference type="InterPro" id="IPR011856">
    <property type="entry name" value="tRNA_endonuc-like_dom_sf"/>
</dbReference>
<dbReference type="InterPro" id="IPR011335">
    <property type="entry name" value="Restrct_endonuc-II-like"/>
</dbReference>
<evidence type="ECO:0000256" key="2">
    <source>
        <dbReference type="HAMAP-Rule" id="MF_00048"/>
    </source>
</evidence>
<proteinExistence type="inferred from homology"/>
<evidence type="ECO:0000313" key="5">
    <source>
        <dbReference type="Proteomes" id="UP000293568"/>
    </source>
</evidence>
<dbReference type="Proteomes" id="UP000293568">
    <property type="component" value="Chromosome"/>
</dbReference>
<organism evidence="4 5">
    <name type="scientific">Paenibacillus protaetiae</name>
    <dbReference type="NCBI Taxonomy" id="2509456"/>
    <lineage>
        <taxon>Bacteria</taxon>
        <taxon>Bacillati</taxon>
        <taxon>Bacillota</taxon>
        <taxon>Bacilli</taxon>
        <taxon>Bacillales</taxon>
        <taxon>Paenibacillaceae</taxon>
        <taxon>Paenibacillus</taxon>
    </lineage>
</organism>
<dbReference type="Pfam" id="PF02021">
    <property type="entry name" value="UPF0102"/>
    <property type="match status" value="1"/>
</dbReference>
<dbReference type="HAMAP" id="MF_00048">
    <property type="entry name" value="UPF0102"/>
    <property type="match status" value="1"/>
</dbReference>
<protein>
    <recommendedName>
        <fullName evidence="2">UPF0102 protein ET464_03500</fullName>
    </recommendedName>
</protein>
<feature type="region of interest" description="Disordered" evidence="3">
    <location>
        <begin position="1"/>
        <end position="28"/>
    </location>
</feature>
<dbReference type="OrthoDB" id="9802516at2"/>
<dbReference type="PANTHER" id="PTHR34039">
    <property type="entry name" value="UPF0102 PROTEIN YRAN"/>
    <property type="match status" value="1"/>
</dbReference>
<evidence type="ECO:0000256" key="1">
    <source>
        <dbReference type="ARBA" id="ARBA00006738"/>
    </source>
</evidence>
<name>A0A4P6ESN3_9BACL</name>
<dbReference type="NCBIfam" id="NF009150">
    <property type="entry name" value="PRK12497.1-3"/>
    <property type="match status" value="1"/>
</dbReference>
<dbReference type="EMBL" id="CP035492">
    <property type="protein sequence ID" value="QAY65586.1"/>
    <property type="molecule type" value="Genomic_DNA"/>
</dbReference>
<reference evidence="4 5" key="1">
    <citation type="submission" date="2019-01" db="EMBL/GenBank/DDBJ databases">
        <title>Genome sequencing of strain FW100M-2.</title>
        <authorList>
            <person name="Heo J."/>
            <person name="Kim S.-J."/>
            <person name="Kim J.-S."/>
            <person name="Hong S.-B."/>
            <person name="Kwon S.-W."/>
        </authorList>
    </citation>
    <scope>NUCLEOTIDE SEQUENCE [LARGE SCALE GENOMIC DNA]</scope>
    <source>
        <strain evidence="4 5">FW100M-2</strain>
    </source>
</reference>
<dbReference type="CDD" id="cd20736">
    <property type="entry name" value="PoNe_Nuclease"/>
    <property type="match status" value="1"/>
</dbReference>
<dbReference type="AlphaFoldDB" id="A0A4P6ESN3"/>
<comment type="similarity">
    <text evidence="1 2">Belongs to the UPF0102 family.</text>
</comment>
<keyword evidence="5" id="KW-1185">Reference proteome</keyword>
<dbReference type="SUPFAM" id="SSF52980">
    <property type="entry name" value="Restriction endonuclease-like"/>
    <property type="match status" value="1"/>
</dbReference>
<dbReference type="KEGG" id="pprt:ET464_03500"/>
<evidence type="ECO:0000313" key="4">
    <source>
        <dbReference type="EMBL" id="QAY65586.1"/>
    </source>
</evidence>
<dbReference type="InterPro" id="IPR003509">
    <property type="entry name" value="UPF0102_YraN-like"/>
</dbReference>
<gene>
    <name evidence="4" type="ORF">ET464_03500</name>
</gene>
<dbReference type="GO" id="GO:0003676">
    <property type="term" value="F:nucleic acid binding"/>
    <property type="evidence" value="ECO:0007669"/>
    <property type="project" value="InterPro"/>
</dbReference>
<accession>A0A4P6ESN3</accession>
<sequence length="136" mass="15531">MRGKALNKEAGQGKSVKPDRRRETGQYGEEAACGYLQQKGYRIIERNWRCRSGEIDIVAEEDGRLVVVEVRTRRSARRFGTAAESVNYRKQKQVADTAQFYLRTRGFGDVSVRFDVITVELDGAFVREINHIEAAF</sequence>
<dbReference type="Gene3D" id="3.40.1350.10">
    <property type="match status" value="1"/>
</dbReference>
<dbReference type="NCBIfam" id="NF009154">
    <property type="entry name" value="PRK12497.3-3"/>
    <property type="match status" value="1"/>
</dbReference>
<evidence type="ECO:0000256" key="3">
    <source>
        <dbReference type="SAM" id="MobiDB-lite"/>
    </source>
</evidence>
<dbReference type="NCBIfam" id="TIGR00252">
    <property type="entry name" value="YraN family protein"/>
    <property type="match status" value="1"/>
</dbReference>
<dbReference type="PANTHER" id="PTHR34039:SF1">
    <property type="entry name" value="UPF0102 PROTEIN YRAN"/>
    <property type="match status" value="1"/>
</dbReference>